<dbReference type="EMBL" id="OKRB01000137">
    <property type="protein sequence ID" value="SPE30188.1"/>
    <property type="molecule type" value="Genomic_DNA"/>
</dbReference>
<accession>A0A2N9M425</accession>
<proteinExistence type="predicted"/>
<sequence>MVSVNRAQVERFLQRLKSSPTEAGVRRRRASALPLRSYGQFTPPTGFWGRISLSVGLRPNHGHPAITFSSTFLYVFGEVDAFGSDCQWQGFMVPTGRIALYPVAGYRPRRYRHLRQLRRSRAEPCFSNVVIILWSY</sequence>
<dbReference type="AlphaFoldDB" id="A0A2N9M425"/>
<protein>
    <submittedName>
        <fullName evidence="1">Uncharacterized protein</fullName>
    </submittedName>
</protein>
<gene>
    <name evidence="1" type="ORF">SBA5_760016</name>
</gene>
<organism evidence="1 2">
    <name type="scientific">Candidatus Sulfuritelmatomonas gaucii</name>
    <dbReference type="NCBI Taxonomy" id="2043161"/>
    <lineage>
        <taxon>Bacteria</taxon>
        <taxon>Pseudomonadati</taxon>
        <taxon>Acidobacteriota</taxon>
        <taxon>Terriglobia</taxon>
        <taxon>Terriglobales</taxon>
        <taxon>Acidobacteriaceae</taxon>
        <taxon>Candidatus Sulfuritelmatomonas</taxon>
    </lineage>
</organism>
<evidence type="ECO:0000313" key="2">
    <source>
        <dbReference type="Proteomes" id="UP000239735"/>
    </source>
</evidence>
<name>A0A2N9M425_9BACT</name>
<evidence type="ECO:0000313" key="1">
    <source>
        <dbReference type="EMBL" id="SPE30188.1"/>
    </source>
</evidence>
<reference evidence="2" key="1">
    <citation type="submission" date="2018-02" db="EMBL/GenBank/DDBJ databases">
        <authorList>
            <person name="Hausmann B."/>
        </authorList>
    </citation>
    <scope>NUCLEOTIDE SEQUENCE [LARGE SCALE GENOMIC DNA]</scope>
    <source>
        <strain evidence="2">Peat soil MAG SbA5</strain>
    </source>
</reference>
<dbReference type="Proteomes" id="UP000239735">
    <property type="component" value="Unassembled WGS sequence"/>
</dbReference>